<evidence type="ECO:0000313" key="1">
    <source>
        <dbReference type="EMBL" id="AKO32777.1"/>
    </source>
</evidence>
<proteinExistence type="predicted"/>
<reference evidence="1 2" key="1">
    <citation type="journal article" date="2015" name="PLoS Negl. Trop. Dis.">
        <title>Haemophilus ducreyi Cutaneous Ulcer Strains Are Nearly Identical to Class I Genital Ulcer Strains.</title>
        <authorList>
            <person name="Gangaiah D."/>
            <person name="Webb K.M."/>
            <person name="Humphreys T.L."/>
            <person name="Fortney K.R."/>
            <person name="Toh E."/>
            <person name="Tai A."/>
            <person name="Katz S.S."/>
            <person name="Pillay A."/>
            <person name="Chen C.Y."/>
            <person name="Roberts S.A."/>
            <person name="Munson R.S.Jr."/>
            <person name="Spinola S.M."/>
        </authorList>
    </citation>
    <scope>NUCLEOTIDE SEQUENCE [LARGE SCALE GENOMIC DNA]</scope>
    <source>
        <strain evidence="2">CLU2</strain>
    </source>
</reference>
<sequence length="158" mass="18978">MAKPHYYSVIIRKIDALEKDKRHYQECYEDALQKIEILESALFILNPQNDNYFLNSAEKIWKKKLDEQRHFILSDSPYKVVAKVLKAYPNQWLPTSEVVLKIFEIENIQFDDILYQPIRQAVSAILRRQAERKIIKCRSAIELRNRESEWLLPLENEW</sequence>
<dbReference type="AlphaFoldDB" id="A0AAC8UDF4"/>
<dbReference type="OMA" id="HFERCIE"/>
<dbReference type="RefSeq" id="WP_010945490.1">
    <property type="nucleotide sequence ID" value="NZ_CP011218.1"/>
</dbReference>
<dbReference type="Proteomes" id="UP000060132">
    <property type="component" value="Chromosome"/>
</dbReference>
<name>A0AAC8UDF4_HAEDC</name>
<gene>
    <name evidence="1" type="ORF">RZ57_06585</name>
</gene>
<organism evidence="1 2">
    <name type="scientific">Haemophilus ducreyi</name>
    <dbReference type="NCBI Taxonomy" id="730"/>
    <lineage>
        <taxon>Bacteria</taxon>
        <taxon>Pseudomonadati</taxon>
        <taxon>Pseudomonadota</taxon>
        <taxon>Gammaproteobacteria</taxon>
        <taxon>Pasteurellales</taxon>
        <taxon>Pasteurellaceae</taxon>
        <taxon>Haemophilus</taxon>
    </lineage>
</organism>
<accession>A0AAC8UDF4</accession>
<protein>
    <submittedName>
        <fullName evidence="1">Uncharacterized protein</fullName>
    </submittedName>
</protein>
<dbReference type="EMBL" id="CP011219">
    <property type="protein sequence ID" value="AKO32777.1"/>
    <property type="molecule type" value="Genomic_DNA"/>
</dbReference>
<evidence type="ECO:0000313" key="2">
    <source>
        <dbReference type="Proteomes" id="UP000060132"/>
    </source>
</evidence>